<name>A0A8J6QQM5_9GAMM</name>
<comment type="caution">
    <text evidence="2">The sequence shown here is derived from an EMBL/GenBank/DDBJ whole genome shotgun (WGS) entry which is preliminary data.</text>
</comment>
<reference evidence="2" key="1">
    <citation type="submission" date="2020-09" db="EMBL/GenBank/DDBJ databases">
        <title>A novel bacterium of genus Neiella, isolated from South China Sea.</title>
        <authorList>
            <person name="Huang H."/>
            <person name="Mo K."/>
            <person name="Hu Y."/>
        </authorList>
    </citation>
    <scope>NUCLEOTIDE SEQUENCE</scope>
    <source>
        <strain evidence="2">HB171785</strain>
    </source>
</reference>
<protein>
    <submittedName>
        <fullName evidence="2">Conjugal transfer protein TraH</fullName>
    </submittedName>
</protein>
<feature type="signal peptide" evidence="1">
    <location>
        <begin position="1"/>
        <end position="26"/>
    </location>
</feature>
<dbReference type="Proteomes" id="UP000638014">
    <property type="component" value="Unassembled WGS sequence"/>
</dbReference>
<evidence type="ECO:0000256" key="1">
    <source>
        <dbReference type="SAM" id="SignalP"/>
    </source>
</evidence>
<dbReference type="RefSeq" id="WP_191144602.1">
    <property type="nucleotide sequence ID" value="NZ_JACXAF010000009.1"/>
</dbReference>
<keyword evidence="3" id="KW-1185">Reference proteome</keyword>
<sequence>MNAIKRSLLQCTLLLMFGLATLPAIDPVAANPMQELFDAEISFVSGSSYKSQKRRGVAFGSARYRNNLVQENLVAFRPPSMTAGCGGIDFYAGSFSVINGDQLVQMGRGIMQGAASYAFGLAMDSICPSCAKYMSDIQEMLNKFNLDSREMCQKGAELVTNAAFGEDWQTKLSNNRFNNFVDGFLEGASPDFNGSLDNLFNSGGKVDSTNTTSNTINKYYNTNVVWDGLSNANVNNWSVSLPSISGYAFQELLMSVIGTTVLTYDETSTADKQNAVVNTHGATITDMSDFFEGSTNDKKLEILKCQPDTANGDPTGYSQCLDVSPTEMSSWEGLRKVYEDHILDATNGLMNKVYSKTISASEQQFLDHASVPVMTMLESAGSDEAARRTMAMRAIDYLLLQDAELLTFLVKRAVASSMSGQPKDGNAQQHKEFIHAATEAIKKIESFHAQYASKIHDTVSLETNIVNYMKMLEQRTKSNTAN</sequence>
<dbReference type="AlphaFoldDB" id="A0A8J6QQM5"/>
<organism evidence="2 3">
    <name type="scientific">Neiella litorisoli</name>
    <dbReference type="NCBI Taxonomy" id="2771431"/>
    <lineage>
        <taxon>Bacteria</taxon>
        <taxon>Pseudomonadati</taxon>
        <taxon>Pseudomonadota</taxon>
        <taxon>Gammaproteobacteria</taxon>
        <taxon>Alteromonadales</taxon>
        <taxon>Echinimonadaceae</taxon>
        <taxon>Neiella</taxon>
    </lineage>
</organism>
<keyword evidence="1" id="KW-0732">Signal</keyword>
<evidence type="ECO:0000313" key="2">
    <source>
        <dbReference type="EMBL" id="MBD1389496.1"/>
    </source>
</evidence>
<dbReference type="EMBL" id="JACXAF010000009">
    <property type="protein sequence ID" value="MBD1389496.1"/>
    <property type="molecule type" value="Genomic_DNA"/>
</dbReference>
<dbReference type="InterPro" id="IPR010927">
    <property type="entry name" value="T4SS_TraH"/>
</dbReference>
<accession>A0A8J6QQM5</accession>
<evidence type="ECO:0000313" key="3">
    <source>
        <dbReference type="Proteomes" id="UP000638014"/>
    </source>
</evidence>
<feature type="chain" id="PRO_5035232570" evidence="1">
    <location>
        <begin position="27"/>
        <end position="482"/>
    </location>
</feature>
<dbReference type="Pfam" id="PF06122">
    <property type="entry name" value="TraH"/>
    <property type="match status" value="1"/>
</dbReference>
<proteinExistence type="predicted"/>
<gene>
    <name evidence="2" type="ORF">IC617_08655</name>
</gene>